<dbReference type="PANTHER" id="PTHR47990">
    <property type="entry name" value="2-OXOGLUTARATE (2OG) AND FE(II)-DEPENDENT OXYGENASE SUPERFAMILY PROTEIN-RELATED"/>
    <property type="match status" value="1"/>
</dbReference>
<feature type="domain" description="Fe2OG dioxygenase" evidence="9">
    <location>
        <begin position="189"/>
        <end position="289"/>
    </location>
</feature>
<dbReference type="InterPro" id="IPR005123">
    <property type="entry name" value="Oxoglu/Fe-dep_dioxygenase_dom"/>
</dbReference>
<evidence type="ECO:0000313" key="10">
    <source>
        <dbReference type="EMBL" id="OAY39119.1"/>
    </source>
</evidence>
<keyword evidence="1 8" id="KW-0479">Metal-binding</keyword>
<dbReference type="GO" id="GO:0009685">
    <property type="term" value="P:gibberellin metabolic process"/>
    <property type="evidence" value="ECO:0007669"/>
    <property type="project" value="UniProtKB-ARBA"/>
</dbReference>
<evidence type="ECO:0000256" key="5">
    <source>
        <dbReference type="ARBA" id="ARBA00052204"/>
    </source>
</evidence>
<proteinExistence type="inferred from homology"/>
<gene>
    <name evidence="10" type="ORF">MANES_10G069000v8</name>
</gene>
<dbReference type="STRING" id="3983.A0A2C9V451"/>
<organism evidence="10 11">
    <name type="scientific">Manihot esculenta</name>
    <name type="common">Cassava</name>
    <name type="synonym">Jatropha manihot</name>
    <dbReference type="NCBI Taxonomy" id="3983"/>
    <lineage>
        <taxon>Eukaryota</taxon>
        <taxon>Viridiplantae</taxon>
        <taxon>Streptophyta</taxon>
        <taxon>Embryophyta</taxon>
        <taxon>Tracheophyta</taxon>
        <taxon>Spermatophyta</taxon>
        <taxon>Magnoliopsida</taxon>
        <taxon>eudicotyledons</taxon>
        <taxon>Gunneridae</taxon>
        <taxon>Pentapetalae</taxon>
        <taxon>rosids</taxon>
        <taxon>fabids</taxon>
        <taxon>Malpighiales</taxon>
        <taxon>Euphorbiaceae</taxon>
        <taxon>Crotonoideae</taxon>
        <taxon>Manihoteae</taxon>
        <taxon>Manihot</taxon>
    </lineage>
</organism>
<comment type="similarity">
    <text evidence="6">Belongs to the iron/ascorbate-dependent oxidoreductase family. GA2OX subfamily.</text>
</comment>
<dbReference type="Gramene" id="Manes.10G069000.1.v8.1">
    <property type="protein sequence ID" value="Manes.10G069000.1.v8.1.CDS"/>
    <property type="gene ID" value="Manes.10G069000.v8.1"/>
</dbReference>
<evidence type="ECO:0000256" key="7">
    <source>
        <dbReference type="ARBA" id="ARBA00066708"/>
    </source>
</evidence>
<comment type="caution">
    <text evidence="10">The sequence shown here is derived from an EMBL/GenBank/DDBJ whole genome shotgun (WGS) entry which is preliminary data.</text>
</comment>
<reference evidence="11" key="1">
    <citation type="journal article" date="2016" name="Nat. Biotechnol.">
        <title>Sequencing wild and cultivated cassava and related species reveals extensive interspecific hybridization and genetic diversity.</title>
        <authorList>
            <person name="Bredeson J.V."/>
            <person name="Lyons J.B."/>
            <person name="Prochnik S.E."/>
            <person name="Wu G.A."/>
            <person name="Ha C.M."/>
            <person name="Edsinger-Gonzales E."/>
            <person name="Grimwood J."/>
            <person name="Schmutz J."/>
            <person name="Rabbi I.Y."/>
            <person name="Egesi C."/>
            <person name="Nauluvula P."/>
            <person name="Lebot V."/>
            <person name="Ndunguru J."/>
            <person name="Mkamilo G."/>
            <person name="Bart R.S."/>
            <person name="Setter T.L."/>
            <person name="Gleadow R.M."/>
            <person name="Kulakow P."/>
            <person name="Ferguson M.E."/>
            <person name="Rounsley S."/>
            <person name="Rokhsar D.S."/>
        </authorList>
    </citation>
    <scope>NUCLEOTIDE SEQUENCE [LARGE SCALE GENOMIC DNA]</scope>
    <source>
        <strain evidence="11">cv. AM560-2</strain>
    </source>
</reference>
<comment type="catalytic activity">
    <reaction evidence="5">
        <text>gibberellin A1 + 2-oxoglutarate + O2 = gibberellin A8 + succinate + CO2</text>
        <dbReference type="Rhea" id="RHEA:15005"/>
        <dbReference type="ChEBI" id="CHEBI:15379"/>
        <dbReference type="ChEBI" id="CHEBI:16526"/>
        <dbReference type="ChEBI" id="CHEBI:16810"/>
        <dbReference type="ChEBI" id="CHEBI:30031"/>
        <dbReference type="ChEBI" id="CHEBI:58524"/>
        <dbReference type="ChEBI" id="CHEBI:58594"/>
        <dbReference type="EC" id="1.14.11.13"/>
    </reaction>
</comment>
<dbReference type="OMA" id="CDFGELN"/>
<accession>A0A2C9V451</accession>
<dbReference type="InterPro" id="IPR050231">
    <property type="entry name" value="Iron_ascorbate_oxido_reductase"/>
</dbReference>
<dbReference type="Pfam" id="PF03171">
    <property type="entry name" value="2OG-FeII_Oxy"/>
    <property type="match status" value="1"/>
</dbReference>
<dbReference type="GO" id="GO:0016706">
    <property type="term" value="F:2-oxoglutarate-dependent dioxygenase activity"/>
    <property type="evidence" value="ECO:0000318"/>
    <property type="project" value="GO_Central"/>
</dbReference>
<dbReference type="InterPro" id="IPR044861">
    <property type="entry name" value="IPNS-like_FE2OG_OXY"/>
</dbReference>
<evidence type="ECO:0000256" key="3">
    <source>
        <dbReference type="ARBA" id="ARBA00023002"/>
    </source>
</evidence>
<dbReference type="EMBL" id="CM004396">
    <property type="protein sequence ID" value="OAY39119.1"/>
    <property type="molecule type" value="Genomic_DNA"/>
</dbReference>
<dbReference type="PROSITE" id="PS51471">
    <property type="entry name" value="FE2OG_OXY"/>
    <property type="match status" value="1"/>
</dbReference>
<evidence type="ECO:0000256" key="2">
    <source>
        <dbReference type="ARBA" id="ARBA00022964"/>
    </source>
</evidence>
<dbReference type="Pfam" id="PF14226">
    <property type="entry name" value="DIOX_N"/>
    <property type="match status" value="1"/>
</dbReference>
<evidence type="ECO:0000313" key="11">
    <source>
        <dbReference type="Proteomes" id="UP000091857"/>
    </source>
</evidence>
<evidence type="ECO:0000256" key="4">
    <source>
        <dbReference type="ARBA" id="ARBA00023004"/>
    </source>
</evidence>
<dbReference type="AlphaFoldDB" id="A0A2C9V451"/>
<name>A0A2C9V451_MANES</name>
<protein>
    <recommendedName>
        <fullName evidence="7">gibberellin 2beta-dioxygenase</fullName>
        <ecNumber evidence="7">1.14.11.13</ecNumber>
    </recommendedName>
</protein>
<keyword evidence="4 8" id="KW-0408">Iron</keyword>
<dbReference type="InterPro" id="IPR026992">
    <property type="entry name" value="DIOX_N"/>
</dbReference>
<sequence length="342" mass="38846">MIDSNPPLLPSYGALSAKFPAAEEYNDPQSGVIMEECQLPLIDLNGLDSGNEMERVACATAICRASSEWGFFQVVNHGISPELLRNMRREQVKLFQAPFHKKATCGLLNNSYRWGSEKATCPKQFSWSEAFHIPLTKISEESCYGEFTSLREVMMEVAEAMSRLAKLLAGVLVENLGHPVRGFEDICHESNCFLRLNRYPPCPVSPEIFGLVPHTDSDFLTILYQDEVGGLQLMKDSKWVAVTPNQEALIVNIGDLFQAWSNDIYKSVEHKVMANRNKERCSLAYFLCPSYDFLIGSCKEPSIYRNFTFGEYRRQVQEDVMRTGHKIGLPRFLLQNTHQIRN</sequence>
<evidence type="ECO:0000256" key="6">
    <source>
        <dbReference type="ARBA" id="ARBA00061282"/>
    </source>
</evidence>
<dbReference type="FunFam" id="2.60.120.330:FF:000021">
    <property type="entry name" value="Gibberellin 2-beta-dioxygenase 8"/>
    <property type="match status" value="1"/>
</dbReference>
<dbReference type="GO" id="GO:0046872">
    <property type="term" value="F:metal ion binding"/>
    <property type="evidence" value="ECO:0007669"/>
    <property type="project" value="UniProtKB-KW"/>
</dbReference>
<dbReference type="GO" id="GO:0045543">
    <property type="term" value="F:gibberellin 2-beta-dioxygenase activity"/>
    <property type="evidence" value="ECO:0007669"/>
    <property type="project" value="UniProtKB-EC"/>
</dbReference>
<keyword evidence="3 8" id="KW-0560">Oxidoreductase</keyword>
<evidence type="ECO:0000256" key="1">
    <source>
        <dbReference type="ARBA" id="ARBA00022723"/>
    </source>
</evidence>
<keyword evidence="11" id="KW-1185">Reference proteome</keyword>
<dbReference type="SUPFAM" id="SSF51197">
    <property type="entry name" value="Clavaminate synthase-like"/>
    <property type="match status" value="1"/>
</dbReference>
<dbReference type="Gene3D" id="2.60.120.330">
    <property type="entry name" value="B-lactam Antibiotic, Isopenicillin N Synthase, Chain"/>
    <property type="match status" value="1"/>
</dbReference>
<dbReference type="InterPro" id="IPR027443">
    <property type="entry name" value="IPNS-like_sf"/>
</dbReference>
<evidence type="ECO:0000259" key="9">
    <source>
        <dbReference type="PROSITE" id="PS51471"/>
    </source>
</evidence>
<keyword evidence="2" id="KW-0223">Dioxygenase</keyword>
<dbReference type="Proteomes" id="UP000091857">
    <property type="component" value="Chromosome 10"/>
</dbReference>
<evidence type="ECO:0000256" key="8">
    <source>
        <dbReference type="RuleBase" id="RU003682"/>
    </source>
</evidence>
<dbReference type="EC" id="1.14.11.13" evidence="7"/>